<keyword evidence="2" id="KW-1185">Reference proteome</keyword>
<dbReference type="AlphaFoldDB" id="A0AAU9UIB2"/>
<dbReference type="Proteomes" id="UP001153954">
    <property type="component" value="Unassembled WGS sequence"/>
</dbReference>
<protein>
    <submittedName>
        <fullName evidence="1">Uncharacterized protein</fullName>
    </submittedName>
</protein>
<proteinExistence type="predicted"/>
<gene>
    <name evidence="1" type="ORF">EEDITHA_LOCUS13865</name>
</gene>
<reference evidence="1" key="1">
    <citation type="submission" date="2022-03" db="EMBL/GenBank/DDBJ databases">
        <authorList>
            <person name="Tunstrom K."/>
        </authorList>
    </citation>
    <scope>NUCLEOTIDE SEQUENCE</scope>
</reference>
<dbReference type="PANTHER" id="PTHR46409:SF1">
    <property type="entry name" value="HTH PSQ-TYPE DOMAIN-CONTAINING PROTEIN"/>
    <property type="match status" value="1"/>
</dbReference>
<evidence type="ECO:0000313" key="1">
    <source>
        <dbReference type="EMBL" id="CAH2098786.1"/>
    </source>
</evidence>
<name>A0AAU9UIB2_EUPED</name>
<dbReference type="PANTHER" id="PTHR46409">
    <property type="entry name" value="HTH PSQ-TYPE DOMAIN-CONTAINING PROTEIN"/>
    <property type="match status" value="1"/>
</dbReference>
<accession>A0AAU9UIB2</accession>
<comment type="caution">
    <text evidence="1">The sequence shown here is derived from an EMBL/GenBank/DDBJ whole genome shotgun (WGS) entry which is preliminary data.</text>
</comment>
<dbReference type="EMBL" id="CAKOGL010000020">
    <property type="protein sequence ID" value="CAH2098786.1"/>
    <property type="molecule type" value="Genomic_DNA"/>
</dbReference>
<organism evidence="1 2">
    <name type="scientific">Euphydryas editha</name>
    <name type="common">Edith's checkerspot</name>
    <dbReference type="NCBI Taxonomy" id="104508"/>
    <lineage>
        <taxon>Eukaryota</taxon>
        <taxon>Metazoa</taxon>
        <taxon>Ecdysozoa</taxon>
        <taxon>Arthropoda</taxon>
        <taxon>Hexapoda</taxon>
        <taxon>Insecta</taxon>
        <taxon>Pterygota</taxon>
        <taxon>Neoptera</taxon>
        <taxon>Endopterygota</taxon>
        <taxon>Lepidoptera</taxon>
        <taxon>Glossata</taxon>
        <taxon>Ditrysia</taxon>
        <taxon>Papilionoidea</taxon>
        <taxon>Nymphalidae</taxon>
        <taxon>Nymphalinae</taxon>
        <taxon>Euphydryas</taxon>
    </lineage>
</organism>
<sequence>MAQNNVTNNVNVIFRSRYLEQRLKKIIDIVIQRNAYFAHPENILLAMLGDERQMIREKAVNLILQTRQENVSSAEVAEVRSFNVPPLNMNAKDYTEMIDWKKIEVTEPPLIKDLNEDDLRNIIENGLKSDILAYPCHNQSVERSIKLVTEASSKVCSSTSRDGFIRATLQSRKELPKFETKKDYEVKLRISEDNNNNIN</sequence>
<evidence type="ECO:0000313" key="2">
    <source>
        <dbReference type="Proteomes" id="UP001153954"/>
    </source>
</evidence>